<evidence type="ECO:0000313" key="2">
    <source>
        <dbReference type="Proteomes" id="UP000515728"/>
    </source>
</evidence>
<dbReference type="Proteomes" id="UP000515728">
    <property type="component" value="Chromosome"/>
</dbReference>
<sequence>MEVVAQMSGSGQAIKVVVSLVGPQDVAVVAHRPGTDGAAISVRVGGSLIYIHDAETASCFHRAWQSGAQQARSLPVRSDPTRVMPVAGVAEPAVMMEAAESPPAGARLDQAPGRRTSLWVTLGRIGFDVRDHAALRSAMAAFRRADNLAATAFPPTPEERACDQAARTAARLFATPNHVAVKPVTVSPRSTPPARAHPVARTAIGRAM</sequence>
<protein>
    <submittedName>
        <fullName evidence="1">Uncharacterized protein</fullName>
    </submittedName>
</protein>
<accession>A0A7G7MGJ5</accession>
<dbReference type="AlphaFoldDB" id="A0A7G7MGJ5"/>
<dbReference type="KEGG" id="ppel:H6H00_28070"/>
<proteinExistence type="predicted"/>
<dbReference type="EMBL" id="CP060131">
    <property type="protein sequence ID" value="QNG51906.1"/>
    <property type="molecule type" value="Genomic_DNA"/>
</dbReference>
<keyword evidence="2" id="KW-1185">Reference proteome</keyword>
<organism evidence="1 2">
    <name type="scientific">Pseudonocardia petroleophila</name>
    <dbReference type="NCBI Taxonomy" id="37331"/>
    <lineage>
        <taxon>Bacteria</taxon>
        <taxon>Bacillati</taxon>
        <taxon>Actinomycetota</taxon>
        <taxon>Actinomycetes</taxon>
        <taxon>Pseudonocardiales</taxon>
        <taxon>Pseudonocardiaceae</taxon>
        <taxon>Pseudonocardia</taxon>
    </lineage>
</organism>
<name>A0A7G7MGJ5_9PSEU</name>
<dbReference type="RefSeq" id="WP_185718658.1">
    <property type="nucleotide sequence ID" value="NZ_BAAAWI010000001.1"/>
</dbReference>
<reference evidence="1 2" key="1">
    <citation type="submission" date="2020-08" db="EMBL/GenBank/DDBJ databases">
        <authorList>
            <person name="Mo P."/>
        </authorList>
    </citation>
    <scope>NUCLEOTIDE SEQUENCE [LARGE SCALE GENOMIC DNA]</scope>
    <source>
        <strain evidence="1 2">CGMCC 4.1532</strain>
    </source>
</reference>
<evidence type="ECO:0000313" key="1">
    <source>
        <dbReference type="EMBL" id="QNG51906.1"/>
    </source>
</evidence>
<gene>
    <name evidence="1" type="ORF">H6H00_28070</name>
</gene>